<gene>
    <name evidence="1" type="ORF">EYQ16_05100</name>
</gene>
<comment type="caution">
    <text evidence="1">The sequence shown here is derived from an EMBL/GenBank/DDBJ whole genome shotgun (WGS) entry which is preliminary data.</text>
</comment>
<accession>A0A7C8DPE9</accession>
<proteinExistence type="predicted"/>
<dbReference type="PANTHER" id="PTHR39964:SF2">
    <property type="entry name" value="UPF0292 PROTEIN MJ1624"/>
    <property type="match status" value="1"/>
</dbReference>
<organism evidence="1 2">
    <name type="scientific">Marine Group III euryarchaeote</name>
    <dbReference type="NCBI Taxonomy" id="2173149"/>
    <lineage>
        <taxon>Archaea</taxon>
        <taxon>Methanobacteriati</taxon>
        <taxon>Thermoplasmatota</taxon>
        <taxon>Thermoplasmata</taxon>
        <taxon>Candidatus Thermoprofundales</taxon>
    </lineage>
</organism>
<evidence type="ECO:0000313" key="2">
    <source>
        <dbReference type="Proteomes" id="UP000589516"/>
    </source>
</evidence>
<reference evidence="2" key="1">
    <citation type="journal article" date="2019" name="bioRxiv">
        <title>Genome diversification in globally distributed novel marine Proteobacteria is linked to environmental adaptation.</title>
        <authorList>
            <person name="Zhou Z."/>
            <person name="Tran P.Q."/>
            <person name="Kieft K."/>
            <person name="Anantharaman K."/>
        </authorList>
    </citation>
    <scope>NUCLEOTIDE SEQUENCE [LARGE SCALE GENOMIC DNA]</scope>
</reference>
<name>A0A7C8DPE9_9ARCH</name>
<protein>
    <recommendedName>
        <fullName evidence="3">Toprim domain-containing protein</fullName>
    </recommendedName>
</protein>
<dbReference type="Proteomes" id="UP000589516">
    <property type="component" value="Unassembled WGS sequence"/>
</dbReference>
<dbReference type="Gene3D" id="3.40.1360.10">
    <property type="match status" value="1"/>
</dbReference>
<sequence length="131" mass="14771">MNDAERFEALERWLEKIEEFPGPVIIEGQRDIAALARFCELQLVSLNSGNSVLQTVERLAAQLGSRGRFAILTDWDRTGGRLARKLAELGRASDLQPDLELRRELALISRGDISCVEELPALERKLRSRQA</sequence>
<dbReference type="EMBL" id="DUAV01000031">
    <property type="protein sequence ID" value="HIG63872.1"/>
    <property type="molecule type" value="Genomic_DNA"/>
</dbReference>
<evidence type="ECO:0008006" key="3">
    <source>
        <dbReference type="Google" id="ProtNLM"/>
    </source>
</evidence>
<dbReference type="PANTHER" id="PTHR39964">
    <property type="entry name" value="UPF0292 PROTEIN TK1411"/>
    <property type="match status" value="1"/>
</dbReference>
<evidence type="ECO:0000313" key="1">
    <source>
        <dbReference type="EMBL" id="HIG63872.1"/>
    </source>
</evidence>
<dbReference type="AlphaFoldDB" id="A0A7C8DPE9"/>